<name>A0A848NHG8_9BURK</name>
<evidence type="ECO:0000313" key="1">
    <source>
        <dbReference type="EMBL" id="NMU90547.1"/>
    </source>
</evidence>
<evidence type="ECO:0000313" key="2">
    <source>
        <dbReference type="Proteomes" id="UP000542405"/>
    </source>
</evidence>
<accession>A0A848NHG8</accession>
<dbReference type="EMBL" id="JABBZE010000111">
    <property type="protein sequence ID" value="NMU90547.1"/>
    <property type="molecule type" value="Genomic_DNA"/>
</dbReference>
<proteinExistence type="predicted"/>
<dbReference type="RefSeq" id="WP_169536592.1">
    <property type="nucleotide sequence ID" value="NZ_JABBZE010000111.1"/>
</dbReference>
<sequence>MKLRGTRTESAIRDRLIASNLSIKNDVKIMEFLQKKYESIEFAHVFTCTPDEDGDIYEILINGRVVVSFEISREGGSISEGEEILLADYLKGLRGKEYNLKVLIALDLVNGGV</sequence>
<gene>
    <name evidence="1" type="ORF">HGQ98_12115</name>
</gene>
<organism evidence="1 2">
    <name type="scientific">Achromobacter ruhlandii</name>
    <dbReference type="NCBI Taxonomy" id="72557"/>
    <lineage>
        <taxon>Bacteria</taxon>
        <taxon>Pseudomonadati</taxon>
        <taxon>Pseudomonadota</taxon>
        <taxon>Betaproteobacteria</taxon>
        <taxon>Burkholderiales</taxon>
        <taxon>Alcaligenaceae</taxon>
        <taxon>Achromobacter</taxon>
    </lineage>
</organism>
<comment type="caution">
    <text evidence="1">The sequence shown here is derived from an EMBL/GenBank/DDBJ whole genome shotgun (WGS) entry which is preliminary data.</text>
</comment>
<protein>
    <submittedName>
        <fullName evidence="1">Uncharacterized protein</fullName>
    </submittedName>
</protein>
<dbReference type="Proteomes" id="UP000542405">
    <property type="component" value="Unassembled WGS sequence"/>
</dbReference>
<reference evidence="1 2" key="1">
    <citation type="submission" date="2020-04" db="EMBL/GenBank/DDBJ databases">
        <title>Achromobacter ruhlandii genome sequencing and assembly.</title>
        <authorList>
            <person name="Martins R.C.R."/>
            <person name="Perdigao-Neto L.V."/>
            <person name="Levin A.S.S."/>
            <person name="Costa S.F."/>
        </authorList>
    </citation>
    <scope>NUCLEOTIDE SEQUENCE [LARGE SCALE GENOMIC DNA]</scope>
    <source>
        <strain evidence="1 2">9035ralo</strain>
    </source>
</reference>
<dbReference type="AlphaFoldDB" id="A0A848NHG8"/>